<evidence type="ECO:0000256" key="3">
    <source>
        <dbReference type="ARBA" id="ARBA00022679"/>
    </source>
</evidence>
<dbReference type="InterPro" id="IPR004358">
    <property type="entry name" value="Sig_transdc_His_kin-like_C"/>
</dbReference>
<comment type="catalytic activity">
    <reaction evidence="1">
        <text>ATP + protein L-histidine = ADP + protein N-phospho-L-histidine.</text>
        <dbReference type="EC" id="2.7.13.3"/>
    </reaction>
</comment>
<dbReference type="Gene3D" id="3.30.565.10">
    <property type="entry name" value="Histidine kinase-like ATPase, C-terminal domain"/>
    <property type="match status" value="1"/>
</dbReference>
<dbReference type="InterPro" id="IPR036890">
    <property type="entry name" value="HATPase_C_sf"/>
</dbReference>
<name>A0A518HYS3_9BACT</name>
<dbReference type="GO" id="GO:0005524">
    <property type="term" value="F:ATP binding"/>
    <property type="evidence" value="ECO:0007669"/>
    <property type="project" value="UniProtKB-KW"/>
</dbReference>
<dbReference type="EMBL" id="CP037423">
    <property type="protein sequence ID" value="QDV45989.1"/>
    <property type="molecule type" value="Genomic_DNA"/>
</dbReference>
<evidence type="ECO:0000256" key="1">
    <source>
        <dbReference type="ARBA" id="ARBA00000085"/>
    </source>
</evidence>
<proteinExistence type="predicted"/>
<dbReference type="InterPro" id="IPR050351">
    <property type="entry name" value="BphY/WalK/GraS-like"/>
</dbReference>
<dbReference type="KEGG" id="snep:Enr13x_58930"/>
<dbReference type="EC" id="2.7.13.3" evidence="2"/>
<keyword evidence="5 9" id="KW-0418">Kinase</keyword>
<dbReference type="SUPFAM" id="SSF55874">
    <property type="entry name" value="ATPase domain of HSP90 chaperone/DNA topoisomerase II/histidine kinase"/>
    <property type="match status" value="1"/>
</dbReference>
<evidence type="ECO:0000256" key="6">
    <source>
        <dbReference type="ARBA" id="ARBA00022840"/>
    </source>
</evidence>
<dbReference type="PROSITE" id="PS50109">
    <property type="entry name" value="HIS_KIN"/>
    <property type="match status" value="1"/>
</dbReference>
<dbReference type="InterPro" id="IPR035965">
    <property type="entry name" value="PAS-like_dom_sf"/>
</dbReference>
<reference evidence="9 10" key="1">
    <citation type="submission" date="2019-03" db="EMBL/GenBank/DDBJ databases">
        <title>Deep-cultivation of Planctomycetes and their phenomic and genomic characterization uncovers novel biology.</title>
        <authorList>
            <person name="Wiegand S."/>
            <person name="Jogler M."/>
            <person name="Boedeker C."/>
            <person name="Pinto D."/>
            <person name="Vollmers J."/>
            <person name="Rivas-Marin E."/>
            <person name="Kohn T."/>
            <person name="Peeters S.H."/>
            <person name="Heuer A."/>
            <person name="Rast P."/>
            <person name="Oberbeckmann S."/>
            <person name="Bunk B."/>
            <person name="Jeske O."/>
            <person name="Meyerdierks A."/>
            <person name="Storesund J.E."/>
            <person name="Kallscheuer N."/>
            <person name="Luecker S."/>
            <person name="Lage O.M."/>
            <person name="Pohl T."/>
            <person name="Merkel B.J."/>
            <person name="Hornburger P."/>
            <person name="Mueller R.-W."/>
            <person name="Bruemmer F."/>
            <person name="Labrenz M."/>
            <person name="Spormann A.M."/>
            <person name="Op den Camp H."/>
            <person name="Overmann J."/>
            <person name="Amann R."/>
            <person name="Jetten M.S.M."/>
            <person name="Mascher T."/>
            <person name="Medema M.H."/>
            <person name="Devos D.P."/>
            <person name="Kaster A.-K."/>
            <person name="Ovreas L."/>
            <person name="Rohde M."/>
            <person name="Galperin M.Y."/>
            <person name="Jogler C."/>
        </authorList>
    </citation>
    <scope>NUCLEOTIDE SEQUENCE [LARGE SCALE GENOMIC DNA]</scope>
    <source>
        <strain evidence="9 10">Enr13</strain>
    </source>
</reference>
<evidence type="ECO:0000259" key="8">
    <source>
        <dbReference type="PROSITE" id="PS50109"/>
    </source>
</evidence>
<dbReference type="InterPro" id="IPR013656">
    <property type="entry name" value="PAS_4"/>
</dbReference>
<dbReference type="OrthoDB" id="236031at2"/>
<keyword evidence="7" id="KW-0902">Two-component regulatory system</keyword>
<keyword evidence="4" id="KW-0547">Nucleotide-binding</keyword>
<evidence type="ECO:0000256" key="7">
    <source>
        <dbReference type="ARBA" id="ARBA00023012"/>
    </source>
</evidence>
<dbReference type="GO" id="GO:0004673">
    <property type="term" value="F:protein histidine kinase activity"/>
    <property type="evidence" value="ECO:0007669"/>
    <property type="project" value="UniProtKB-EC"/>
</dbReference>
<dbReference type="SUPFAM" id="SSF55785">
    <property type="entry name" value="PYP-like sensor domain (PAS domain)"/>
    <property type="match status" value="1"/>
</dbReference>
<gene>
    <name evidence="9" type="primary">kinE_5</name>
    <name evidence="9" type="ORF">Enr13x_58930</name>
</gene>
<dbReference type="InterPro" id="IPR005467">
    <property type="entry name" value="His_kinase_dom"/>
</dbReference>
<keyword evidence="10" id="KW-1185">Reference proteome</keyword>
<dbReference type="PANTHER" id="PTHR42878:SF7">
    <property type="entry name" value="SENSOR HISTIDINE KINASE GLRK"/>
    <property type="match status" value="1"/>
</dbReference>
<accession>A0A518HYS3</accession>
<dbReference type="PANTHER" id="PTHR42878">
    <property type="entry name" value="TWO-COMPONENT HISTIDINE KINASE"/>
    <property type="match status" value="1"/>
</dbReference>
<organism evidence="9 10">
    <name type="scientific">Stieleria neptunia</name>
    <dbReference type="NCBI Taxonomy" id="2527979"/>
    <lineage>
        <taxon>Bacteria</taxon>
        <taxon>Pseudomonadati</taxon>
        <taxon>Planctomycetota</taxon>
        <taxon>Planctomycetia</taxon>
        <taxon>Pirellulales</taxon>
        <taxon>Pirellulaceae</taxon>
        <taxon>Stieleria</taxon>
    </lineage>
</organism>
<dbReference type="Pfam" id="PF02518">
    <property type="entry name" value="HATPase_c"/>
    <property type="match status" value="1"/>
</dbReference>
<dbReference type="GO" id="GO:0007234">
    <property type="term" value="P:osmosensory signaling via phosphorelay pathway"/>
    <property type="evidence" value="ECO:0007669"/>
    <property type="project" value="TreeGrafter"/>
</dbReference>
<dbReference type="Pfam" id="PF08448">
    <property type="entry name" value="PAS_4"/>
    <property type="match status" value="1"/>
</dbReference>
<dbReference type="RefSeq" id="WP_145390189.1">
    <property type="nucleotide sequence ID" value="NZ_CP037423.1"/>
</dbReference>
<evidence type="ECO:0000313" key="9">
    <source>
        <dbReference type="EMBL" id="QDV45989.1"/>
    </source>
</evidence>
<dbReference type="Gene3D" id="3.30.450.20">
    <property type="entry name" value="PAS domain"/>
    <property type="match status" value="1"/>
</dbReference>
<dbReference type="SMART" id="SM00387">
    <property type="entry name" value="HATPase_c"/>
    <property type="match status" value="1"/>
</dbReference>
<keyword evidence="3 9" id="KW-0808">Transferase</keyword>
<dbReference type="InterPro" id="IPR003594">
    <property type="entry name" value="HATPase_dom"/>
</dbReference>
<protein>
    <recommendedName>
        <fullName evidence="2">histidine kinase</fullName>
        <ecNumber evidence="2">2.7.13.3</ecNumber>
    </recommendedName>
</protein>
<dbReference type="GO" id="GO:0030295">
    <property type="term" value="F:protein kinase activator activity"/>
    <property type="evidence" value="ECO:0007669"/>
    <property type="project" value="TreeGrafter"/>
</dbReference>
<evidence type="ECO:0000256" key="5">
    <source>
        <dbReference type="ARBA" id="ARBA00022777"/>
    </source>
</evidence>
<dbReference type="Gene3D" id="1.10.287.130">
    <property type="match status" value="1"/>
</dbReference>
<dbReference type="AlphaFoldDB" id="A0A518HYS3"/>
<keyword evidence="6" id="KW-0067">ATP-binding</keyword>
<evidence type="ECO:0000256" key="2">
    <source>
        <dbReference type="ARBA" id="ARBA00012438"/>
    </source>
</evidence>
<evidence type="ECO:0000313" key="10">
    <source>
        <dbReference type="Proteomes" id="UP000319004"/>
    </source>
</evidence>
<sequence length="373" mass="40818">MAVTNALNGSTRIHPSLDLAAKVLDSLTVSLAVIDSTGTIAATNQAWDDFAMQNGGRPPATGVGANYLEVCRSTQGPDVFYAEQAFQGISDVLHGKRQVFTLEYPCHSPTQQRWFMLHASPLKNDPDKAVTAHLTITERKLVENKLVESTRLAAIGEAMKGLSHKGRNSLHRAQGFIDLLRYSIEQDAEATKLLDRIELAQRRLVGMYQEVQRYAEPIQLSFSVGRLDHVVEEAWASLPPFDDRLKLQHLLQGIDLDCEMDRDAIWQTLKMILSNAAESGSKTTLVDVSYQSAQLSGRPAITMVISDNGPGIPAADQEKVFEPFYTTKTIGTGLGLATARRIVEGHAGRLVVGTSVLGGASIYLTLPLRQIVR</sequence>
<dbReference type="PRINTS" id="PR00344">
    <property type="entry name" value="BCTRLSENSOR"/>
</dbReference>
<dbReference type="CDD" id="cd00075">
    <property type="entry name" value="HATPase"/>
    <property type="match status" value="1"/>
</dbReference>
<evidence type="ECO:0000256" key="4">
    <source>
        <dbReference type="ARBA" id="ARBA00022741"/>
    </source>
</evidence>
<feature type="domain" description="Histidine kinase" evidence="8">
    <location>
        <begin position="161"/>
        <end position="370"/>
    </location>
</feature>
<dbReference type="GO" id="GO:0000156">
    <property type="term" value="F:phosphorelay response regulator activity"/>
    <property type="evidence" value="ECO:0007669"/>
    <property type="project" value="TreeGrafter"/>
</dbReference>
<dbReference type="Proteomes" id="UP000319004">
    <property type="component" value="Chromosome"/>
</dbReference>